<dbReference type="EMBL" id="LLXI01000183">
    <property type="protein sequence ID" value="PKY42131.1"/>
    <property type="molecule type" value="Genomic_DNA"/>
</dbReference>
<dbReference type="AlphaFoldDB" id="A0A2I1G6D9"/>
<sequence>MAFLEVYTIYDYIMWQVRKKYHTIIYIIRIIFCLVQKNDKEMLNNSVKINENFNLNNPVSMLDDDNLENLSPTLIYDPNIDYERLVCDLIYKELKGDPFIEKMMNIIIRQEDYEEDYEENSEEDSEEDSKEDYKEIMINCN</sequence>
<dbReference type="VEuPathDB" id="FungiDB:RhiirFUN_017908"/>
<comment type="caution">
    <text evidence="2">The sequence shown here is derived from an EMBL/GenBank/DDBJ whole genome shotgun (WGS) entry which is preliminary data.</text>
</comment>
<dbReference type="Proteomes" id="UP000234323">
    <property type="component" value="Unassembled WGS sequence"/>
</dbReference>
<evidence type="ECO:0000313" key="3">
    <source>
        <dbReference type="Proteomes" id="UP000234323"/>
    </source>
</evidence>
<dbReference type="VEuPathDB" id="FungiDB:FUN_000512"/>
<proteinExistence type="predicted"/>
<keyword evidence="3" id="KW-1185">Reference proteome</keyword>
<reference evidence="2 3" key="1">
    <citation type="submission" date="2015-10" db="EMBL/GenBank/DDBJ databases">
        <title>Genome analyses suggest a sexual origin of heterokaryosis in a supposedly ancient asexual fungus.</title>
        <authorList>
            <person name="Ropars J."/>
            <person name="Sedzielewska K."/>
            <person name="Noel J."/>
            <person name="Charron P."/>
            <person name="Farinelli L."/>
            <person name="Marton T."/>
            <person name="Kruger M."/>
            <person name="Pelin A."/>
            <person name="Brachmann A."/>
            <person name="Corradi N."/>
        </authorList>
    </citation>
    <scope>NUCLEOTIDE SEQUENCE [LARGE SCALE GENOMIC DNA]</scope>
    <source>
        <strain evidence="2 3">A4</strain>
    </source>
</reference>
<organism evidence="2 3">
    <name type="scientific">Rhizophagus irregularis</name>
    <dbReference type="NCBI Taxonomy" id="588596"/>
    <lineage>
        <taxon>Eukaryota</taxon>
        <taxon>Fungi</taxon>
        <taxon>Fungi incertae sedis</taxon>
        <taxon>Mucoromycota</taxon>
        <taxon>Glomeromycotina</taxon>
        <taxon>Glomeromycetes</taxon>
        <taxon>Glomerales</taxon>
        <taxon>Glomeraceae</taxon>
        <taxon>Rhizophagus</taxon>
    </lineage>
</organism>
<dbReference type="VEuPathDB" id="FungiDB:RhiirA1_447636"/>
<accession>A0A2I1G6D9</accession>
<name>A0A2I1G6D9_9GLOM</name>
<feature type="compositionally biased region" description="Acidic residues" evidence="1">
    <location>
        <begin position="113"/>
        <end position="130"/>
    </location>
</feature>
<evidence type="ECO:0000313" key="2">
    <source>
        <dbReference type="EMBL" id="PKY42131.1"/>
    </source>
</evidence>
<evidence type="ECO:0000256" key="1">
    <source>
        <dbReference type="SAM" id="MobiDB-lite"/>
    </source>
</evidence>
<feature type="region of interest" description="Disordered" evidence="1">
    <location>
        <begin position="113"/>
        <end position="141"/>
    </location>
</feature>
<gene>
    <name evidence="2" type="ORF">RhiirA4_417226</name>
</gene>
<protein>
    <submittedName>
        <fullName evidence="2">Uncharacterized protein</fullName>
    </submittedName>
</protein>